<dbReference type="RefSeq" id="WP_305161553.1">
    <property type="nucleotide sequence ID" value="NZ_JAUUTW010000026.1"/>
</dbReference>
<name>A0AA90P504_9BACI</name>
<evidence type="ECO:0000313" key="1">
    <source>
        <dbReference type="EMBL" id="MDP1453472.1"/>
    </source>
</evidence>
<dbReference type="Proteomes" id="UP001178275">
    <property type="component" value="Unassembled WGS sequence"/>
</dbReference>
<accession>A0AA90P504</accession>
<protein>
    <submittedName>
        <fullName evidence="1">Uncharacterized protein</fullName>
    </submittedName>
</protein>
<dbReference type="EMBL" id="JAUUTW010000026">
    <property type="protein sequence ID" value="MDP1453472.1"/>
    <property type="molecule type" value="Genomic_DNA"/>
</dbReference>
<reference evidence="1" key="1">
    <citation type="submission" date="2023-07" db="EMBL/GenBank/DDBJ databases">
        <title>Murine gut Bacillus species.</title>
        <authorList>
            <person name="Gutman E."/>
            <person name="Hashuel R."/>
            <person name="Litvak Y."/>
        </authorList>
    </citation>
    <scope>NUCLEOTIDE SEQUENCE</scope>
    <source>
        <strain evidence="1">RU293</strain>
    </source>
</reference>
<dbReference type="AlphaFoldDB" id="A0AA90P504"/>
<proteinExistence type="predicted"/>
<organism evidence="1 2">
    <name type="scientific">Peribacillus frigoritolerans</name>
    <dbReference type="NCBI Taxonomy" id="450367"/>
    <lineage>
        <taxon>Bacteria</taxon>
        <taxon>Bacillati</taxon>
        <taxon>Bacillota</taxon>
        <taxon>Bacilli</taxon>
        <taxon>Bacillales</taxon>
        <taxon>Bacillaceae</taxon>
        <taxon>Peribacillus</taxon>
    </lineage>
</organism>
<evidence type="ECO:0000313" key="2">
    <source>
        <dbReference type="Proteomes" id="UP001178275"/>
    </source>
</evidence>
<sequence>MVKGTIKKMFVAILILGISYGLVMPNEASATSSQRVNETTHVKKKVKKYTEWSSYKRVSQNLNTKGAKGGSISSDRTVTFSPTVSGSIKGLGISLGFSKSSAKHYSLDVGPNRRVYMGYRVKYAVEKGENHTINIYNGDTITKKKYKVKKVKHGEYGLVNY</sequence>
<gene>
    <name evidence="1" type="ORF">Q8G36_21135</name>
</gene>
<comment type="caution">
    <text evidence="1">The sequence shown here is derived from an EMBL/GenBank/DDBJ whole genome shotgun (WGS) entry which is preliminary data.</text>
</comment>